<evidence type="ECO:0000313" key="2">
    <source>
        <dbReference type="Proteomes" id="UP000596660"/>
    </source>
</evidence>
<keyword evidence="2" id="KW-1185">Reference proteome</keyword>
<protein>
    <submittedName>
        <fullName evidence="1">Uncharacterized protein</fullName>
    </submittedName>
</protein>
<dbReference type="Proteomes" id="UP000596660">
    <property type="component" value="Unplaced"/>
</dbReference>
<organism evidence="1 2">
    <name type="scientific">Chenopodium quinoa</name>
    <name type="common">Quinoa</name>
    <dbReference type="NCBI Taxonomy" id="63459"/>
    <lineage>
        <taxon>Eukaryota</taxon>
        <taxon>Viridiplantae</taxon>
        <taxon>Streptophyta</taxon>
        <taxon>Embryophyta</taxon>
        <taxon>Tracheophyta</taxon>
        <taxon>Spermatophyta</taxon>
        <taxon>Magnoliopsida</taxon>
        <taxon>eudicotyledons</taxon>
        <taxon>Gunneridae</taxon>
        <taxon>Pentapetalae</taxon>
        <taxon>Caryophyllales</taxon>
        <taxon>Chenopodiaceae</taxon>
        <taxon>Chenopodioideae</taxon>
        <taxon>Atripliceae</taxon>
        <taxon>Chenopodium</taxon>
    </lineage>
</organism>
<accession>A0A803N471</accession>
<dbReference type="EnsemblPlants" id="AUR62040142-RA">
    <property type="protein sequence ID" value="AUR62040142-RA:cds"/>
    <property type="gene ID" value="AUR62040142"/>
</dbReference>
<dbReference type="PANTHER" id="PTHR10775:SF180">
    <property type="entry name" value="TRANSPOSON, EN_SPM-LIKE, TRANSPOSASE-ASSOCIATED DOMAIN PROTEIN-RELATED"/>
    <property type="match status" value="1"/>
</dbReference>
<evidence type="ECO:0000313" key="1">
    <source>
        <dbReference type="EnsemblPlants" id="AUR62040142-RA:cds"/>
    </source>
</evidence>
<name>A0A803N471_CHEQI</name>
<dbReference type="OMA" id="DDGHIDY"/>
<sequence length="151" mass="17521">MDDGHIDYEGDNLEDMIDGFEERVEDDPDVTVQELISDSEKPLYPGCDKYTRLSSVLKLYNLKAGHGWTDTSFSALLEFLYDVLPPDNVLPKCKVSRYKFEGVPGKVLWYFPIIPRFKRMYSNPYEAKKLTWHKFGRKNDGLLRHPADSPQ</sequence>
<dbReference type="Gramene" id="AUR62040142-RA">
    <property type="protein sequence ID" value="AUR62040142-RA:cds"/>
    <property type="gene ID" value="AUR62040142"/>
</dbReference>
<dbReference type="PANTHER" id="PTHR10775">
    <property type="entry name" value="OS08G0208400 PROTEIN"/>
    <property type="match status" value="1"/>
</dbReference>
<dbReference type="AlphaFoldDB" id="A0A803N471"/>
<proteinExistence type="predicted"/>
<reference evidence="1" key="1">
    <citation type="journal article" date="2017" name="Nature">
        <title>The genome of Chenopodium quinoa.</title>
        <authorList>
            <person name="Jarvis D.E."/>
            <person name="Ho Y.S."/>
            <person name="Lightfoot D.J."/>
            <person name="Schmoeckel S.M."/>
            <person name="Li B."/>
            <person name="Borm T.J.A."/>
            <person name="Ohyanagi H."/>
            <person name="Mineta K."/>
            <person name="Michell C.T."/>
            <person name="Saber N."/>
            <person name="Kharbatia N.M."/>
            <person name="Rupper R.R."/>
            <person name="Sharp A.R."/>
            <person name="Dally N."/>
            <person name="Boughton B.A."/>
            <person name="Woo Y.H."/>
            <person name="Gao G."/>
            <person name="Schijlen E.G.W.M."/>
            <person name="Guo X."/>
            <person name="Momin A.A."/>
            <person name="Negrao S."/>
            <person name="Al-Babili S."/>
            <person name="Gehring C."/>
            <person name="Roessner U."/>
            <person name="Jung C."/>
            <person name="Murphy K."/>
            <person name="Arold S.T."/>
            <person name="Gojobori T."/>
            <person name="van der Linden C.G."/>
            <person name="van Loo E.N."/>
            <person name="Jellen E.N."/>
            <person name="Maughan P.J."/>
            <person name="Tester M."/>
        </authorList>
    </citation>
    <scope>NUCLEOTIDE SEQUENCE [LARGE SCALE GENOMIC DNA]</scope>
    <source>
        <strain evidence="1">cv. PI 614886</strain>
    </source>
</reference>
<reference evidence="1" key="2">
    <citation type="submission" date="2021-03" db="UniProtKB">
        <authorList>
            <consortium name="EnsemblPlants"/>
        </authorList>
    </citation>
    <scope>IDENTIFICATION</scope>
</reference>